<sequence length="186" mass="21483">MQADGSLNKDKVEILATYVQGLSYTFRALSMKYPLVGRDTGQRLGARDMDSVESGFPVFSEPLVMANDAQQAGRHLGSMPSAERLKAQMLGQIIGERQIPSRLQFALSQRKYYEDLRRGHLFWAQNDPEIRWLDTNEARSRFLVHWAVYDSQVNLPTIYFMEVKDTGRARMPRDERRWPERGSRGK</sequence>
<name>A0A1X6ZGK8_9RHOB</name>
<protein>
    <submittedName>
        <fullName evidence="1">Uncharacterized protein</fullName>
    </submittedName>
</protein>
<dbReference type="AlphaFoldDB" id="A0A1X6ZGK8"/>
<proteinExistence type="predicted"/>
<accession>A0A1X6ZGK8</accession>
<keyword evidence="2" id="KW-1185">Reference proteome</keyword>
<evidence type="ECO:0000313" key="1">
    <source>
        <dbReference type="EMBL" id="SLN50576.1"/>
    </source>
</evidence>
<dbReference type="Proteomes" id="UP000194012">
    <property type="component" value="Unassembled WGS sequence"/>
</dbReference>
<dbReference type="EMBL" id="FWFJ01000020">
    <property type="protein sequence ID" value="SLN50576.1"/>
    <property type="molecule type" value="Genomic_DNA"/>
</dbReference>
<gene>
    <name evidence="1" type="ORF">ROG8370_02236</name>
</gene>
<evidence type="ECO:0000313" key="2">
    <source>
        <dbReference type="Proteomes" id="UP000194012"/>
    </source>
</evidence>
<organism evidence="1 2">
    <name type="scientific">Roseovarius gaetbuli</name>
    <dbReference type="NCBI Taxonomy" id="1356575"/>
    <lineage>
        <taxon>Bacteria</taxon>
        <taxon>Pseudomonadati</taxon>
        <taxon>Pseudomonadota</taxon>
        <taxon>Alphaproteobacteria</taxon>
        <taxon>Rhodobacterales</taxon>
        <taxon>Roseobacteraceae</taxon>
        <taxon>Roseovarius</taxon>
    </lineage>
</organism>
<reference evidence="2" key="1">
    <citation type="submission" date="2017-03" db="EMBL/GenBank/DDBJ databases">
        <authorList>
            <person name="Rodrigo-Torres L."/>
            <person name="Arahal R.D."/>
            <person name="Lucena T."/>
        </authorList>
    </citation>
    <scope>NUCLEOTIDE SEQUENCE [LARGE SCALE GENOMIC DNA]</scope>
    <source>
        <strain evidence="2">CECT 8370</strain>
    </source>
</reference>